<dbReference type="AlphaFoldDB" id="A0A7Z2VIQ5"/>
<proteinExistence type="predicted"/>
<dbReference type="NCBIfam" id="TIGR01665">
    <property type="entry name" value="put_anti_recept"/>
    <property type="match status" value="1"/>
</dbReference>
<accession>A0A7Z2VIQ5</accession>
<dbReference type="KEGG" id="cheb:HH215_12925"/>
<name>A0A7Z2VIQ5_9BACL</name>
<sequence>MNNKFQFENGIINEVKLYLCRPSDRATITELYHIKDRNLTINYGGVNELSFSVPYAILDENNDTVRNPLVDQIYGDFIVRYEYKQQQEYYIITNPEYVMDSSGNEQLNILCYQQHYEWKNKLVRALKGTYKLYDPAGANGVLNKTLLTQTDWTVDYIDSSLLSKHRTFDTSETNLLEFIFSAIETYGSYIPFIDTVNKRLSVYLDENYGRDEGLRIEYGHYLKSLKETDKFDEVVTRLYIYGNDELSIYGLNPTGTSYLENYSFYMYGYAEDTQGNVIGHSKFMSDSLCKALRSYEKLLQSKAAVFSGYLSTLSGHQSTLAVKKNELYGLQNERRTLLDLKDVLIGTGGDVTSVNGQIEFKQTQIDDKTTEITDVNLSITAVNNQIATLKSQLSESANFTTSQIKEKQFFTKEKTWQESNITKAEDLLEQGGKNLQLWSQPNIAYECDIIDIIAALNVPYDKEKLKIGTVITIYYPRFNIDIKAKVITIDHDIDGNGLKVTIANTKDIKSGFLKIKDLLQRSNTTSTTVDMSKHKWDLSTENNTQINDILNEAWDANKRAIEAGDNQNYSLNERGLTLKSPTDPFNYLRGLHNIIGFTNDGGNTWKNALTPNGLVAEVIKGKLGAFATIATDQILIGSTLIGDGLINSSGAWNTAATQAGNSVQKNTFYNGVKIDSASGLVITRSDNRSRSVFNATDGIKIQSSTDGVNWVDRLSANSTGDITLTGALTTGTGASAVRVDTNGLYIGSSTFSSAPVRITPAGDAIFAGTIQASKVNLTGGKMNINNTFIVDELGNATVSGNVTANAIAANTYISAPNIVGGTINIGNSNFTVGTDGTVNANNGTFRGSINATSGTFSGNISSTATISGGILKGATIEGGNISVATDVEIGNNLYIGTKDNASGKRIWFTTGSGSAVISYDRTNNQINLSAQNGVKIDSGNLMINGYRAVTTYDLDSHVAKWG</sequence>
<dbReference type="Proteomes" id="UP000502248">
    <property type="component" value="Chromosome"/>
</dbReference>
<dbReference type="InterPro" id="IPR010572">
    <property type="entry name" value="Tail_dom"/>
</dbReference>
<protein>
    <recommendedName>
        <fullName evidence="5">Prophage tail endopeptidase domain-containing protein</fullName>
    </recommendedName>
</protein>
<dbReference type="InterPro" id="IPR057796">
    <property type="entry name" value="YOMG-like_N"/>
</dbReference>
<dbReference type="Pfam" id="PF06605">
    <property type="entry name" value="Prophage_tail"/>
    <property type="match status" value="1"/>
</dbReference>
<gene>
    <name evidence="3" type="ORF">HH215_12925</name>
</gene>
<reference evidence="3 4" key="1">
    <citation type="submission" date="2020-04" db="EMBL/GenBank/DDBJ databases">
        <title>Genome sequencing of novel species.</title>
        <authorList>
            <person name="Heo J."/>
            <person name="Kim S.-J."/>
            <person name="Kim J.-S."/>
            <person name="Hong S.-B."/>
            <person name="Kwon S.-W."/>
        </authorList>
    </citation>
    <scope>NUCLEOTIDE SEQUENCE [LARGE SCALE GENOMIC DNA]</scope>
    <source>
        <strain evidence="3 4">MFER-1</strain>
    </source>
</reference>
<dbReference type="Pfam" id="PF24049">
    <property type="entry name" value="YOMG_N"/>
    <property type="match status" value="1"/>
</dbReference>
<evidence type="ECO:0008006" key="5">
    <source>
        <dbReference type="Google" id="ProtNLM"/>
    </source>
</evidence>
<feature type="domain" description="YOMG-like N-terminal" evidence="2">
    <location>
        <begin position="19"/>
        <end position="111"/>
    </location>
</feature>
<feature type="domain" description="Tail spike" evidence="1">
    <location>
        <begin position="141"/>
        <end position="505"/>
    </location>
</feature>
<dbReference type="InterPro" id="IPR007119">
    <property type="entry name" value="Phage_tail_spike_N"/>
</dbReference>
<evidence type="ECO:0000259" key="1">
    <source>
        <dbReference type="Pfam" id="PF06605"/>
    </source>
</evidence>
<organism evidence="3 4">
    <name type="scientific">Cohnella herbarum</name>
    <dbReference type="NCBI Taxonomy" id="2728023"/>
    <lineage>
        <taxon>Bacteria</taxon>
        <taxon>Bacillati</taxon>
        <taxon>Bacillota</taxon>
        <taxon>Bacilli</taxon>
        <taxon>Bacillales</taxon>
        <taxon>Paenibacillaceae</taxon>
        <taxon>Cohnella</taxon>
    </lineage>
</organism>
<evidence type="ECO:0000259" key="2">
    <source>
        <dbReference type="Pfam" id="PF24049"/>
    </source>
</evidence>
<keyword evidence="4" id="KW-1185">Reference proteome</keyword>
<dbReference type="EMBL" id="CP051680">
    <property type="protein sequence ID" value="QJD83996.1"/>
    <property type="molecule type" value="Genomic_DNA"/>
</dbReference>
<dbReference type="RefSeq" id="WP_169280282.1">
    <property type="nucleotide sequence ID" value="NZ_CP051680.1"/>
</dbReference>
<evidence type="ECO:0000313" key="3">
    <source>
        <dbReference type="EMBL" id="QJD83996.1"/>
    </source>
</evidence>
<evidence type="ECO:0000313" key="4">
    <source>
        <dbReference type="Proteomes" id="UP000502248"/>
    </source>
</evidence>